<feature type="compositionally biased region" description="Pro residues" evidence="1">
    <location>
        <begin position="8"/>
        <end position="33"/>
    </location>
</feature>
<dbReference type="AlphaFoldDB" id="A0A4V3B345"/>
<name>A0A4V3B345_9MICO</name>
<feature type="domain" description="DUF4190" evidence="3">
    <location>
        <begin position="85"/>
        <end position="146"/>
    </location>
</feature>
<evidence type="ECO:0000256" key="1">
    <source>
        <dbReference type="SAM" id="MobiDB-lite"/>
    </source>
</evidence>
<comment type="caution">
    <text evidence="4">The sequence shown here is derived from an EMBL/GenBank/DDBJ whole genome shotgun (WGS) entry which is preliminary data.</text>
</comment>
<feature type="transmembrane region" description="Helical" evidence="2">
    <location>
        <begin position="84"/>
        <end position="110"/>
    </location>
</feature>
<dbReference type="Proteomes" id="UP000295633">
    <property type="component" value="Unassembled WGS sequence"/>
</dbReference>
<dbReference type="RefSeq" id="WP_091352947.1">
    <property type="nucleotide sequence ID" value="NZ_SMZX01000002.1"/>
</dbReference>
<keyword evidence="2" id="KW-1133">Transmembrane helix</keyword>
<feature type="transmembrane region" description="Helical" evidence="2">
    <location>
        <begin position="131"/>
        <end position="160"/>
    </location>
</feature>
<keyword evidence="2" id="KW-0812">Transmembrane</keyword>
<evidence type="ECO:0000313" key="4">
    <source>
        <dbReference type="EMBL" id="TDL43280.1"/>
    </source>
</evidence>
<proteinExistence type="predicted"/>
<feature type="region of interest" description="Disordered" evidence="1">
    <location>
        <begin position="1"/>
        <end position="61"/>
    </location>
</feature>
<keyword evidence="2" id="KW-0472">Membrane</keyword>
<evidence type="ECO:0000313" key="5">
    <source>
        <dbReference type="Proteomes" id="UP000295633"/>
    </source>
</evidence>
<dbReference type="Pfam" id="PF13828">
    <property type="entry name" value="DUF4190"/>
    <property type="match status" value="1"/>
</dbReference>
<reference evidence="4 5" key="1">
    <citation type="submission" date="2019-03" db="EMBL/GenBank/DDBJ databases">
        <title>Genome Sequencing and Assembly of Various Microbes Isolated from Partially Reclaimed Soil and Acid Mine Drainage (AMD) Site.</title>
        <authorList>
            <person name="Steinbock B."/>
            <person name="Bechtold R."/>
            <person name="Sevigny J.L."/>
            <person name="Thomas D."/>
            <person name="Cuthill L.R."/>
            <person name="Aveiro Johannsen E.J."/>
            <person name="Thomas K."/>
            <person name="Ghosh A."/>
        </authorList>
    </citation>
    <scope>NUCLEOTIDE SEQUENCE [LARGE SCALE GENOMIC DNA]</scope>
    <source>
        <strain evidence="4 5">F-B2</strain>
    </source>
</reference>
<dbReference type="EMBL" id="SMZX01000002">
    <property type="protein sequence ID" value="TDL43280.1"/>
    <property type="molecule type" value="Genomic_DNA"/>
</dbReference>
<organism evidence="4 5">
    <name type="scientific">Microbacterium oleivorans</name>
    <dbReference type="NCBI Taxonomy" id="273677"/>
    <lineage>
        <taxon>Bacteria</taxon>
        <taxon>Bacillati</taxon>
        <taxon>Actinomycetota</taxon>
        <taxon>Actinomycetes</taxon>
        <taxon>Micrococcales</taxon>
        <taxon>Microbacteriaceae</taxon>
        <taxon>Microbacterium</taxon>
    </lineage>
</organism>
<feature type="compositionally biased region" description="Low complexity" evidence="1">
    <location>
        <begin position="34"/>
        <end position="61"/>
    </location>
</feature>
<evidence type="ECO:0000256" key="2">
    <source>
        <dbReference type="SAM" id="Phobius"/>
    </source>
</evidence>
<protein>
    <submittedName>
        <fullName evidence="4">DUF4190 domain-containing protein</fullName>
    </submittedName>
</protein>
<gene>
    <name evidence="4" type="ORF">E2R54_08550</name>
</gene>
<accession>A0A4V3B345</accession>
<sequence>MTDATNTPPQPSEVPPAPPVPDASSPAAPPYAPPAYGQQPGYGQQPSAAPAHVQPSYPQSGYGQPGYGQPAYGYGYAPARPTNVLAIVSLVASIAGLTILPFIASIPGIITGHMALKQLKTSGEQGQGLALWGTILGWIGGGLLVIGILIWVFVLIAIAATASSVGLSS</sequence>
<dbReference type="InterPro" id="IPR025241">
    <property type="entry name" value="DUF4190"/>
</dbReference>
<evidence type="ECO:0000259" key="3">
    <source>
        <dbReference type="Pfam" id="PF13828"/>
    </source>
</evidence>